<evidence type="ECO:0000256" key="3">
    <source>
        <dbReference type="ARBA" id="ARBA00022729"/>
    </source>
</evidence>
<keyword evidence="5" id="KW-1133">Transmembrane helix</keyword>
<evidence type="ECO:0000256" key="6">
    <source>
        <dbReference type="SAM" id="SignalP"/>
    </source>
</evidence>
<name>A0A4P6FCE1_9MICO</name>
<keyword evidence="3 6" id="KW-0732">Signal</keyword>
<organism evidence="8 9">
    <name type="scientific">Agromyces protaetiae</name>
    <dbReference type="NCBI Taxonomy" id="2509455"/>
    <lineage>
        <taxon>Bacteria</taxon>
        <taxon>Bacillati</taxon>
        <taxon>Actinomycetota</taxon>
        <taxon>Actinomycetes</taxon>
        <taxon>Micrococcales</taxon>
        <taxon>Microbacteriaceae</taxon>
        <taxon>Agromyces</taxon>
    </lineage>
</organism>
<dbReference type="RefSeq" id="WP_129187818.1">
    <property type="nucleotide sequence ID" value="NZ_CP035491.1"/>
</dbReference>
<keyword evidence="5" id="KW-0812">Transmembrane</keyword>
<feature type="transmembrane region" description="Helical" evidence="5">
    <location>
        <begin position="251"/>
        <end position="270"/>
    </location>
</feature>
<feature type="chain" id="PRO_5039479474" description="Gram-positive cocci surface proteins LPxTG domain-containing protein" evidence="6">
    <location>
        <begin position="22"/>
        <end position="278"/>
    </location>
</feature>
<dbReference type="AlphaFoldDB" id="A0A4P6FCE1"/>
<dbReference type="PROSITE" id="PS50847">
    <property type="entry name" value="GRAM_POS_ANCHORING"/>
    <property type="match status" value="1"/>
</dbReference>
<evidence type="ECO:0000256" key="5">
    <source>
        <dbReference type="SAM" id="Phobius"/>
    </source>
</evidence>
<proteinExistence type="predicted"/>
<keyword evidence="9" id="KW-1185">Reference proteome</keyword>
<dbReference type="EMBL" id="CP035491">
    <property type="protein sequence ID" value="QAY72009.1"/>
    <property type="molecule type" value="Genomic_DNA"/>
</dbReference>
<dbReference type="Proteomes" id="UP000291259">
    <property type="component" value="Chromosome"/>
</dbReference>
<evidence type="ECO:0000259" key="7">
    <source>
        <dbReference type="PROSITE" id="PS50847"/>
    </source>
</evidence>
<protein>
    <recommendedName>
        <fullName evidence="7">Gram-positive cocci surface proteins LPxTG domain-containing protein</fullName>
    </recommendedName>
</protein>
<evidence type="ECO:0000313" key="9">
    <source>
        <dbReference type="Proteomes" id="UP000291259"/>
    </source>
</evidence>
<sequence>MLKKIATRFAAAGLVGGVALAGVVAAPANAEETGCEVYTTLADWDLSSTSEDGTGHNEIVEQEGDDLLHVWTDATGHRKAAGYYELTPAMPLANATDFALDWTGTTPAPGGQLVVDLDGDGTADGTLVIEPVYSGNIWLSVPAGGTWVSIPAAPHAPGGGGYPNQGSFAEWTAAYENAQVLAFGYSLGSGITGDGTISSISVDGCAYTFGADVPVSAAPQDQPAATGETAAVETEAAKDELAETGFEGTQGLVGLAALVAGFALVGAGVVRRRRAAAE</sequence>
<evidence type="ECO:0000256" key="1">
    <source>
        <dbReference type="ARBA" id="ARBA00022512"/>
    </source>
</evidence>
<keyword evidence="4" id="KW-0572">Peptidoglycan-anchor</keyword>
<evidence type="ECO:0000256" key="4">
    <source>
        <dbReference type="ARBA" id="ARBA00023088"/>
    </source>
</evidence>
<keyword evidence="1" id="KW-0134">Cell wall</keyword>
<reference evidence="8 9" key="1">
    <citation type="submission" date="2019-01" db="EMBL/GenBank/DDBJ databases">
        <title>Genome sequencing of strain FW100M-8.</title>
        <authorList>
            <person name="Heo J."/>
            <person name="Kim S.-J."/>
            <person name="Kim J.-S."/>
            <person name="Hong S.-B."/>
            <person name="Kwon S.-W."/>
        </authorList>
    </citation>
    <scope>NUCLEOTIDE SEQUENCE [LARGE SCALE GENOMIC DNA]</scope>
    <source>
        <strain evidence="8 9">FW100M-8</strain>
    </source>
</reference>
<gene>
    <name evidence="8" type="ORF">ET445_00355</name>
</gene>
<evidence type="ECO:0000313" key="8">
    <source>
        <dbReference type="EMBL" id="QAY72009.1"/>
    </source>
</evidence>
<feature type="domain" description="Gram-positive cocci surface proteins LPxTG" evidence="7">
    <location>
        <begin position="241"/>
        <end position="278"/>
    </location>
</feature>
<feature type="signal peptide" evidence="6">
    <location>
        <begin position="1"/>
        <end position="21"/>
    </location>
</feature>
<accession>A0A4P6FCE1</accession>
<evidence type="ECO:0000256" key="2">
    <source>
        <dbReference type="ARBA" id="ARBA00022525"/>
    </source>
</evidence>
<dbReference type="KEGG" id="agf:ET445_00355"/>
<dbReference type="InterPro" id="IPR019931">
    <property type="entry name" value="LPXTG_anchor"/>
</dbReference>
<keyword evidence="5" id="KW-0472">Membrane</keyword>
<keyword evidence="2" id="KW-0964">Secreted</keyword>